<keyword evidence="3 6" id="KW-0134">Cell wall</keyword>
<dbReference type="AlphaFoldDB" id="A0A4V3XDW3"/>
<evidence type="ECO:0000256" key="2">
    <source>
        <dbReference type="ARBA" id="ARBA00010446"/>
    </source>
</evidence>
<dbReference type="InterPro" id="IPR001338">
    <property type="entry name" value="Class_I_Hydrophobin"/>
</dbReference>
<evidence type="ECO:0000256" key="6">
    <source>
        <dbReference type="RuleBase" id="RU365009"/>
    </source>
</evidence>
<comment type="similarity">
    <text evidence="2 6">Belongs to the fungal hydrophobin family.</text>
</comment>
<dbReference type="SMART" id="SM00075">
    <property type="entry name" value="HYDRO"/>
    <property type="match status" value="1"/>
</dbReference>
<evidence type="ECO:0000313" key="7">
    <source>
        <dbReference type="EMBL" id="THH11333.1"/>
    </source>
</evidence>
<name>A0A4V3XDW3_9AGAM</name>
<dbReference type="Proteomes" id="UP000310158">
    <property type="component" value="Unassembled WGS sequence"/>
</dbReference>
<evidence type="ECO:0000313" key="8">
    <source>
        <dbReference type="Proteomes" id="UP000310158"/>
    </source>
</evidence>
<keyword evidence="6" id="KW-0732">Signal</keyword>
<accession>A0A4V3XDW3</accession>
<evidence type="ECO:0000256" key="1">
    <source>
        <dbReference type="ARBA" id="ARBA00004191"/>
    </source>
</evidence>
<protein>
    <recommendedName>
        <fullName evidence="6">Hydrophobin</fullName>
    </recommendedName>
</protein>
<dbReference type="GO" id="GO:0009277">
    <property type="term" value="C:fungal-type cell wall"/>
    <property type="evidence" value="ECO:0007669"/>
    <property type="project" value="InterPro"/>
</dbReference>
<keyword evidence="8" id="KW-1185">Reference proteome</keyword>
<feature type="chain" id="PRO_5021039668" description="Hydrophobin" evidence="6">
    <location>
        <begin position="23"/>
        <end position="122"/>
    </location>
</feature>
<dbReference type="EMBL" id="SGPL01000520">
    <property type="protein sequence ID" value="THH11333.1"/>
    <property type="molecule type" value="Genomic_DNA"/>
</dbReference>
<feature type="signal peptide" evidence="6">
    <location>
        <begin position="1"/>
        <end position="22"/>
    </location>
</feature>
<comment type="subcellular location">
    <subcellularLocation>
        <location evidence="1 6">Secreted</location>
        <location evidence="1 6">Cell wall</location>
    </subcellularLocation>
</comment>
<keyword evidence="5 6" id="KW-1015">Disulfide bond</keyword>
<evidence type="ECO:0000256" key="5">
    <source>
        <dbReference type="ARBA" id="ARBA00023157"/>
    </source>
</evidence>
<evidence type="ECO:0000256" key="4">
    <source>
        <dbReference type="ARBA" id="ARBA00022525"/>
    </source>
</evidence>
<evidence type="ECO:0000256" key="3">
    <source>
        <dbReference type="ARBA" id="ARBA00022512"/>
    </source>
</evidence>
<dbReference type="Pfam" id="PF01185">
    <property type="entry name" value="Hydrophobin"/>
    <property type="match status" value="1"/>
</dbReference>
<dbReference type="OrthoDB" id="4225815at2759"/>
<dbReference type="CDD" id="cd23507">
    <property type="entry name" value="hydrophobin_I"/>
    <property type="match status" value="1"/>
</dbReference>
<dbReference type="GO" id="GO:0005199">
    <property type="term" value="F:structural constituent of cell wall"/>
    <property type="evidence" value="ECO:0007669"/>
    <property type="project" value="InterPro"/>
</dbReference>
<organism evidence="7 8">
    <name type="scientific">Bondarzewia mesenterica</name>
    <dbReference type="NCBI Taxonomy" id="1095465"/>
    <lineage>
        <taxon>Eukaryota</taxon>
        <taxon>Fungi</taxon>
        <taxon>Dikarya</taxon>
        <taxon>Basidiomycota</taxon>
        <taxon>Agaricomycotina</taxon>
        <taxon>Agaricomycetes</taxon>
        <taxon>Russulales</taxon>
        <taxon>Bondarzewiaceae</taxon>
        <taxon>Bondarzewia</taxon>
    </lineage>
</organism>
<sequence>MFGRTSHPFTTFFLGLLLMVSASPAGTVTLRWQATANDQCNTGSIQCYNTTETSSSPGIGIILALLGIVVDEISVLVGFGCSPISIIGIGSGGTCAQQPVCCTNAIFGGLINVRCSPININL</sequence>
<gene>
    <name evidence="7" type="ORF">EW146_g8077</name>
</gene>
<comment type="caution">
    <text evidence="7">The sequence shown here is derived from an EMBL/GenBank/DDBJ whole genome shotgun (WGS) entry which is preliminary data.</text>
</comment>
<reference evidence="7 8" key="1">
    <citation type="submission" date="2019-02" db="EMBL/GenBank/DDBJ databases">
        <title>Genome sequencing of the rare red list fungi Bondarzewia mesenterica.</title>
        <authorList>
            <person name="Buettner E."/>
            <person name="Kellner H."/>
        </authorList>
    </citation>
    <scope>NUCLEOTIDE SEQUENCE [LARGE SCALE GENOMIC DNA]</scope>
    <source>
        <strain evidence="7 8">DSM 108281</strain>
    </source>
</reference>
<keyword evidence="4 6" id="KW-0964">Secreted</keyword>
<proteinExistence type="inferred from homology"/>